<evidence type="ECO:0000256" key="8">
    <source>
        <dbReference type="ARBA" id="ARBA00023242"/>
    </source>
</evidence>
<evidence type="ECO:0000313" key="11">
    <source>
        <dbReference type="Proteomes" id="UP000801492"/>
    </source>
</evidence>
<accession>A0A8K0GE33</accession>
<sequence>MEPSLKTFTIPDELCRRAGIAATWLPINELGVFAYQHVKAHSPDQPSAYGPADASVFKVRQQVILFEPILRKLVNEANGTFLSVQELMSTNSPEFKTELLKLSRQYRSIIRACLENLQDEVMRERGERKEELQNYITIFYSVECVWHLCEILFVDNIPGNVVLPHLLEWVRFHFPKYERKAAKLLAGDLVGLESQPDYWETVIGLLMQGRIEVVRALLRLHSAADSKPFKLVDQTLKAMPIYSIYSGISATEFNLKWKHWLVDTQSKIDAKLFISERHLHLMMRLSVGEETAWNEVQNHCEAWYELLAAWLFYTEPTIKSFELGQYARRCISRMGIALHMRHLDQVLLAAMESDIIQVIKEIQHMSENGWFASHLTDLLYHSGRLDFLDTSEADDLVASRLRECFLLDYGTLLMGHNSLWQVGLSYLDHCPTDGINTIELLITRLPLGSEARAQKIIREAQKRDLPHIVQSICKILGMNSLKRGRIGNALTWALKSRDSGFASVLADKFLREYSTNGKLQCTDLLDNLGSSMLVSDRLVFLGKYFELHKVYQGKNYKEAANLIVSLLASKLTPKYFWSTLLSDALPLLECNELVMSSNDTFTLLHCLEEKCNLPEIQDKIELIRLAAARNLARALTHEAQLN</sequence>
<evidence type="ECO:0000256" key="4">
    <source>
        <dbReference type="ARBA" id="ARBA00022816"/>
    </source>
</evidence>
<evidence type="ECO:0000256" key="1">
    <source>
        <dbReference type="ARBA" id="ARBA00004567"/>
    </source>
</evidence>
<dbReference type="EMBL" id="VTPC01005736">
    <property type="protein sequence ID" value="KAF2895651.1"/>
    <property type="molecule type" value="Genomic_DNA"/>
</dbReference>
<dbReference type="InterPro" id="IPR011502">
    <property type="entry name" value="Nucleoporin_Nup85"/>
</dbReference>
<dbReference type="GO" id="GO:0031965">
    <property type="term" value="C:nuclear membrane"/>
    <property type="evidence" value="ECO:0007669"/>
    <property type="project" value="UniProtKB-UniRule"/>
</dbReference>
<dbReference type="GO" id="GO:0031080">
    <property type="term" value="C:nuclear pore outer ring"/>
    <property type="evidence" value="ECO:0007669"/>
    <property type="project" value="TreeGrafter"/>
</dbReference>
<comment type="subunit">
    <text evidence="9">Component of the nuclear pore complex (NPC).</text>
</comment>
<evidence type="ECO:0000256" key="3">
    <source>
        <dbReference type="ARBA" id="ARBA00022448"/>
    </source>
</evidence>
<keyword evidence="9" id="KW-0472">Membrane</keyword>
<dbReference type="OrthoDB" id="17644at2759"/>
<dbReference type="PANTHER" id="PTHR13373:SF21">
    <property type="entry name" value="NUCLEAR PORE COMPLEX PROTEIN NUP85"/>
    <property type="match status" value="1"/>
</dbReference>
<evidence type="ECO:0000256" key="9">
    <source>
        <dbReference type="RuleBase" id="RU365073"/>
    </source>
</evidence>
<keyword evidence="4 9" id="KW-0509">mRNA transport</keyword>
<comment type="similarity">
    <text evidence="2 9">Belongs to the nucleoporin Nup85 family.</text>
</comment>
<keyword evidence="5 9" id="KW-0653">Protein transport</keyword>
<comment type="subcellular location">
    <subcellularLocation>
        <location evidence="1 9">Nucleus</location>
        <location evidence="1 9">Nuclear pore complex</location>
    </subcellularLocation>
</comment>
<keyword evidence="7 9" id="KW-0906">Nuclear pore complex</keyword>
<evidence type="ECO:0000256" key="6">
    <source>
        <dbReference type="ARBA" id="ARBA00023010"/>
    </source>
</evidence>
<keyword evidence="8 9" id="KW-0539">Nucleus</keyword>
<organism evidence="10 11">
    <name type="scientific">Ignelater luminosus</name>
    <name type="common">Cucubano</name>
    <name type="synonym">Pyrophorus luminosus</name>
    <dbReference type="NCBI Taxonomy" id="2038154"/>
    <lineage>
        <taxon>Eukaryota</taxon>
        <taxon>Metazoa</taxon>
        <taxon>Ecdysozoa</taxon>
        <taxon>Arthropoda</taxon>
        <taxon>Hexapoda</taxon>
        <taxon>Insecta</taxon>
        <taxon>Pterygota</taxon>
        <taxon>Neoptera</taxon>
        <taxon>Endopterygota</taxon>
        <taxon>Coleoptera</taxon>
        <taxon>Polyphaga</taxon>
        <taxon>Elateriformia</taxon>
        <taxon>Elateroidea</taxon>
        <taxon>Elateridae</taxon>
        <taxon>Agrypninae</taxon>
        <taxon>Pyrophorini</taxon>
        <taxon>Ignelater</taxon>
    </lineage>
</organism>
<reference evidence="10" key="1">
    <citation type="submission" date="2019-08" db="EMBL/GenBank/DDBJ databases">
        <title>The genome of the North American firefly Photinus pyralis.</title>
        <authorList>
            <consortium name="Photinus pyralis genome working group"/>
            <person name="Fallon T.R."/>
            <person name="Sander Lower S.E."/>
            <person name="Weng J.-K."/>
        </authorList>
    </citation>
    <scope>NUCLEOTIDE SEQUENCE</scope>
    <source>
        <strain evidence="10">TRF0915ILg1</strain>
        <tissue evidence="10">Whole body</tissue>
    </source>
</reference>
<evidence type="ECO:0000256" key="7">
    <source>
        <dbReference type="ARBA" id="ARBA00023132"/>
    </source>
</evidence>
<dbReference type="Proteomes" id="UP000801492">
    <property type="component" value="Unassembled WGS sequence"/>
</dbReference>
<name>A0A8K0GE33_IGNLU</name>
<dbReference type="PANTHER" id="PTHR13373">
    <property type="entry name" value="FROUNT PROTEIN-RELATED"/>
    <property type="match status" value="1"/>
</dbReference>
<evidence type="ECO:0000256" key="5">
    <source>
        <dbReference type="ARBA" id="ARBA00022927"/>
    </source>
</evidence>
<keyword evidence="6 9" id="KW-0811">Translocation</keyword>
<dbReference type="GO" id="GO:0017056">
    <property type="term" value="F:structural constituent of nuclear pore"/>
    <property type="evidence" value="ECO:0007669"/>
    <property type="project" value="TreeGrafter"/>
</dbReference>
<dbReference type="GO" id="GO:0045893">
    <property type="term" value="P:positive regulation of DNA-templated transcription"/>
    <property type="evidence" value="ECO:0007669"/>
    <property type="project" value="TreeGrafter"/>
</dbReference>
<dbReference type="GO" id="GO:0006606">
    <property type="term" value="P:protein import into nucleus"/>
    <property type="evidence" value="ECO:0007669"/>
    <property type="project" value="TreeGrafter"/>
</dbReference>
<dbReference type="AlphaFoldDB" id="A0A8K0GE33"/>
<dbReference type="GO" id="GO:0006406">
    <property type="term" value="P:mRNA export from nucleus"/>
    <property type="evidence" value="ECO:0007669"/>
    <property type="project" value="TreeGrafter"/>
</dbReference>
<evidence type="ECO:0000256" key="2">
    <source>
        <dbReference type="ARBA" id="ARBA00005573"/>
    </source>
</evidence>
<comment type="function">
    <text evidence="9">Functions as a component of the nuclear pore complex (NPC).</text>
</comment>
<keyword evidence="11" id="KW-1185">Reference proteome</keyword>
<evidence type="ECO:0000313" key="10">
    <source>
        <dbReference type="EMBL" id="KAF2895651.1"/>
    </source>
</evidence>
<dbReference type="Pfam" id="PF07575">
    <property type="entry name" value="Nucleopor_Nup85"/>
    <property type="match status" value="1"/>
</dbReference>
<proteinExistence type="inferred from homology"/>
<protein>
    <recommendedName>
        <fullName evidence="9">Nuclear pore complex protein Nup85</fullName>
    </recommendedName>
</protein>
<keyword evidence="3 9" id="KW-0813">Transport</keyword>
<gene>
    <name evidence="10" type="ORF">ILUMI_10510</name>
</gene>
<comment type="caution">
    <text evidence="10">The sequence shown here is derived from an EMBL/GenBank/DDBJ whole genome shotgun (WGS) entry which is preliminary data.</text>
</comment>